<dbReference type="GeneID" id="91093415"/>
<dbReference type="InterPro" id="IPR024420">
    <property type="entry name" value="TRAPP_III_complex_Trs85"/>
</dbReference>
<dbReference type="RefSeq" id="XP_066074609.1">
    <property type="nucleotide sequence ID" value="XM_066218512.1"/>
</dbReference>
<dbReference type="PANTHER" id="PTHR12975">
    <property type="entry name" value="TRANSPORT PROTEIN TRAPP"/>
    <property type="match status" value="1"/>
</dbReference>
<evidence type="ECO:0000313" key="3">
    <source>
        <dbReference type="EMBL" id="WWC87846.1"/>
    </source>
</evidence>
<feature type="domain" description="TPPC8 first Ig-like" evidence="2">
    <location>
        <begin position="680"/>
        <end position="843"/>
    </location>
</feature>
<accession>A0AAX4JRU6</accession>
<proteinExistence type="predicted"/>
<dbReference type="Proteomes" id="UP001355207">
    <property type="component" value="Chromosome 3"/>
</dbReference>
<organism evidence="3 4">
    <name type="scientific">Kwoniella dendrophila CBS 6074</name>
    <dbReference type="NCBI Taxonomy" id="1295534"/>
    <lineage>
        <taxon>Eukaryota</taxon>
        <taxon>Fungi</taxon>
        <taxon>Dikarya</taxon>
        <taxon>Basidiomycota</taxon>
        <taxon>Agaricomycotina</taxon>
        <taxon>Tremellomycetes</taxon>
        <taxon>Tremellales</taxon>
        <taxon>Cryptococcaceae</taxon>
        <taxon>Kwoniella</taxon>
    </lineage>
</organism>
<evidence type="ECO:0000256" key="1">
    <source>
        <dbReference type="SAM" id="MobiDB-lite"/>
    </source>
</evidence>
<dbReference type="Pfam" id="PF12739">
    <property type="entry name" value="TRAPPC-Trs85"/>
    <property type="match status" value="1"/>
</dbReference>
<feature type="compositionally biased region" description="Polar residues" evidence="1">
    <location>
        <begin position="215"/>
        <end position="230"/>
    </location>
</feature>
<reference evidence="3 4" key="1">
    <citation type="submission" date="2024-01" db="EMBL/GenBank/DDBJ databases">
        <title>Comparative genomics of Cryptococcus and Kwoniella reveals pathogenesis evolution and contrasting modes of karyotype evolution via chromosome fusion or intercentromeric recombination.</title>
        <authorList>
            <person name="Coelho M.A."/>
            <person name="David-Palma M."/>
            <person name="Shea T."/>
            <person name="Bowers K."/>
            <person name="McGinley-Smith S."/>
            <person name="Mohammad A.W."/>
            <person name="Gnirke A."/>
            <person name="Yurkov A.M."/>
            <person name="Nowrousian M."/>
            <person name="Sun S."/>
            <person name="Cuomo C.A."/>
            <person name="Heitman J."/>
        </authorList>
    </citation>
    <scope>NUCLEOTIDE SEQUENCE [LARGE SCALE GENOMIC DNA]</scope>
    <source>
        <strain evidence="3 4">CBS 6074</strain>
    </source>
</reference>
<dbReference type="InterPro" id="IPR058541">
    <property type="entry name" value="Ig_TPPC8_1st"/>
</dbReference>
<evidence type="ECO:0000313" key="4">
    <source>
        <dbReference type="Proteomes" id="UP001355207"/>
    </source>
</evidence>
<gene>
    <name evidence="3" type="ORF">L201_002743</name>
</gene>
<evidence type="ECO:0000259" key="2">
    <source>
        <dbReference type="Pfam" id="PF24545"/>
    </source>
</evidence>
<keyword evidence="4" id="KW-1185">Reference proteome</keyword>
<name>A0AAX4JRU6_9TREE</name>
<feature type="region of interest" description="Disordered" evidence="1">
    <location>
        <begin position="215"/>
        <end position="249"/>
    </location>
</feature>
<dbReference type="EMBL" id="CP144100">
    <property type="protein sequence ID" value="WWC87846.1"/>
    <property type="molecule type" value="Genomic_DNA"/>
</dbReference>
<protein>
    <recommendedName>
        <fullName evidence="2">TPPC8 first Ig-like domain-containing protein</fullName>
    </recommendedName>
</protein>
<dbReference type="GO" id="GO:1990072">
    <property type="term" value="C:TRAPPIII protein complex"/>
    <property type="evidence" value="ECO:0007669"/>
    <property type="project" value="TreeGrafter"/>
</dbReference>
<dbReference type="PANTHER" id="PTHR12975:SF6">
    <property type="entry name" value="TRAFFICKING PROTEIN PARTICLE COMPLEX SUBUNIT 8"/>
    <property type="match status" value="1"/>
</dbReference>
<dbReference type="Pfam" id="PF24545">
    <property type="entry name" value="Ig_TPPC8_1st"/>
    <property type="match status" value="1"/>
</dbReference>
<sequence length="1362" mass="151941">MPSPPLSIIQSLSPRIAVLTSQDVIQSCEANGCRGLEELLRPWEGGTERVSILSTTLSPTIHPTFPVRFVSFESVYINPALSAPTPDVTVDLISSFVGAKKTDEEQHYAITRSLLLSSRPIAAHETFNHPVGILFAVSTATADPLGTLNRLHAQSTSSAIHNIPWMDGNTVLRFYVVVHDVSTMGDDMAPAHELLANVKKAYGPHSTLLVINSQVEQQSAPRSPDISTHPTIPLPRPFTPDESKSNPSALSQVYASALSSLTLSPMTAASESLNEEGISISNQPFSPSKPIRRKLYGTKLTAEDTQRLAALIRELVVQSLVPWMEARIREWNEIYHSNRRGLTGRLFGAGRKFFGSSRPNSPSPATTPTGYNTIKGYYPIIAVEALSRRLADFAFMLRDYKFAGGVYDSLRKDFAQDRAWRYSAGATEMYGLCLLLSHSYFLPSSPPSGLIKPFTNLQHTEITSWLEQSITLYQQNSPYTQIQLDALRITVLYYEAWKAINEFRSISYFLVKGSGEYDEVPSAVIIEEAAQADIKGISNNKKGRRRRAFHLVLAARRYETAGLKTYSRRCLERASQIYRDSPWTSAQDRIEYSLGRQAYTLGESDVAVEHFLRLLRREDTGVPGSQAGPLQDMAQAYEQLAARPELLAESSEKLRLPTPVFDIKKTRIIPTAEASTSGASRAKWVELESQAFSTWDRKGKKPMTLLSHERRIVVGVDETFQVELEATNPLNAPLALKDITIAFDDTAEINVETISEISLDPYETRTISISVVPLSSTTLKLTNVSFLFNRFFPCTQSLIRKGKRLHGTKAQRITPSYAEDSSLTIHVTSSRAGLYVELQGIPDILYKGEEVQGTLRLVNRGKLDISDIGMIWNEYGVIRRKQDDTKHQDTPTSILNIIPSNRINELYNGTISPEEEREISIICSAYRSGPIDLIGLILFSNTQDELTTTSATSVQHHISVRPLMRLSAHIRPTGNEVQEYMVVLEALNRSSRTVKIENIIGISPTWIVQPNAITNTLLPNQTLRTILLVKYDSLNKIDLLQSAMIEALGKLVKGQPPEEVSANLENEIPLVENTLSGEQSESYLISKRFARLDELSKSFPTLSSTKSPFSRLFPLIEPLNLDLQVNYSFISSPLPAESLDISNEKPEETRRKGQLYLNGLKLSPSFSLVEILRKEINLALISGNKSQRTMYEETSRLRQLLMNSILNGILSKEDDPIHVKINIDKSKKGKLINDFNKNGPIRVPVVFEISNLSPILPIKYLLNLPKPSSSSSASSSDDKLLPYPQYVGPLIYKGKLRPTSKEIVKVNIWSNEPCLVNLGGWELFIESSDPVSKEGSEDEEVWSPRNSWSRLGQQQILEVRQA</sequence>